<reference evidence="2 3" key="1">
    <citation type="submission" date="2023-07" db="EMBL/GenBank/DDBJ databases">
        <title>Sequencing the genomes of 1000 actinobacteria strains.</title>
        <authorList>
            <person name="Klenk H.-P."/>
        </authorList>
    </citation>
    <scope>NUCLEOTIDE SEQUENCE [LARGE SCALE GENOMIC DNA]</scope>
    <source>
        <strain evidence="2 3">DSM 20167</strain>
    </source>
</reference>
<dbReference type="RefSeq" id="WP_264271223.1">
    <property type="nucleotide sequence ID" value="NZ_BAAAWO010000001.1"/>
</dbReference>
<name>A0ABU2BCV9_9MICC</name>
<evidence type="ECO:0000313" key="3">
    <source>
        <dbReference type="Proteomes" id="UP001183817"/>
    </source>
</evidence>
<gene>
    <name evidence="2" type="ORF">J2S64_000144</name>
</gene>
<accession>A0ABU2BCV9</accession>
<protein>
    <submittedName>
        <fullName evidence="2">Uncharacterized protein</fullName>
    </submittedName>
</protein>
<evidence type="ECO:0000256" key="1">
    <source>
        <dbReference type="SAM" id="MobiDB-lite"/>
    </source>
</evidence>
<comment type="caution">
    <text evidence="2">The sequence shown here is derived from an EMBL/GenBank/DDBJ whole genome shotgun (WGS) entry which is preliminary data.</text>
</comment>
<feature type="region of interest" description="Disordered" evidence="1">
    <location>
        <begin position="1"/>
        <end position="35"/>
    </location>
</feature>
<sequence length="72" mass="7354">MPRSPWEVAGSPGVAPFPPEGHVDQRPGTASGGHIVETPVAQALLAAQLPTVVGITSKHRPEGICTSLLAHA</sequence>
<organism evidence="2 3">
    <name type="scientific">Paeniglutamicibacter sulfureus</name>
    <dbReference type="NCBI Taxonomy" id="43666"/>
    <lineage>
        <taxon>Bacteria</taxon>
        <taxon>Bacillati</taxon>
        <taxon>Actinomycetota</taxon>
        <taxon>Actinomycetes</taxon>
        <taxon>Micrococcales</taxon>
        <taxon>Micrococcaceae</taxon>
        <taxon>Paeniglutamicibacter</taxon>
    </lineage>
</organism>
<keyword evidence="3" id="KW-1185">Reference proteome</keyword>
<proteinExistence type="predicted"/>
<evidence type="ECO:0000313" key="2">
    <source>
        <dbReference type="EMBL" id="MDR7356453.1"/>
    </source>
</evidence>
<dbReference type="EMBL" id="JAVDYI010000001">
    <property type="protein sequence ID" value="MDR7356453.1"/>
    <property type="molecule type" value="Genomic_DNA"/>
</dbReference>
<dbReference type="Proteomes" id="UP001183817">
    <property type="component" value="Unassembled WGS sequence"/>
</dbReference>